<comment type="subcellular location">
    <subcellularLocation>
        <location evidence="1">Nucleus</location>
    </subcellularLocation>
</comment>
<evidence type="ECO:0000256" key="2">
    <source>
        <dbReference type="ARBA" id="ARBA00023015"/>
    </source>
</evidence>
<accession>A0AAW1XVS4</accession>
<dbReference type="Proteomes" id="UP001457282">
    <property type="component" value="Unassembled WGS sequence"/>
</dbReference>
<evidence type="ECO:0000256" key="5">
    <source>
        <dbReference type="PROSITE-ProRule" id="PRU01191"/>
    </source>
</evidence>
<dbReference type="PANTHER" id="PTHR31636">
    <property type="entry name" value="OSJNBA0084A10.13 PROTEIN-RELATED"/>
    <property type="match status" value="1"/>
</dbReference>
<keyword evidence="4" id="KW-0539">Nucleus</keyword>
<proteinExistence type="inferred from homology"/>
<evidence type="ECO:0000256" key="3">
    <source>
        <dbReference type="ARBA" id="ARBA00023163"/>
    </source>
</evidence>
<feature type="short sequence motif" description="VHIID" evidence="5">
    <location>
        <begin position="420"/>
        <end position="424"/>
    </location>
</feature>
<feature type="compositionally biased region" description="Polar residues" evidence="6">
    <location>
        <begin position="121"/>
        <end position="135"/>
    </location>
</feature>
<keyword evidence="3" id="KW-0804">Transcription</keyword>
<name>A0AAW1XVS4_RUBAR</name>
<dbReference type="AlphaFoldDB" id="A0AAW1XVS4"/>
<dbReference type="InterPro" id="IPR005202">
    <property type="entry name" value="TF_GRAS"/>
</dbReference>
<gene>
    <name evidence="7" type="ORF">M0R45_017220</name>
</gene>
<dbReference type="Pfam" id="PF03514">
    <property type="entry name" value="GRAS"/>
    <property type="match status" value="1"/>
</dbReference>
<feature type="region of interest" description="Leucine repeat II (LRII)" evidence="5">
    <location>
        <begin position="470"/>
        <end position="502"/>
    </location>
</feature>
<feature type="compositionally biased region" description="Basic residues" evidence="6">
    <location>
        <begin position="287"/>
        <end position="299"/>
    </location>
</feature>
<comment type="caution">
    <text evidence="5">Lacks conserved residue(s) required for the propagation of feature annotation.</text>
</comment>
<feature type="region of interest" description="SAW" evidence="5">
    <location>
        <begin position="607"/>
        <end position="682"/>
    </location>
</feature>
<feature type="region of interest" description="Disordered" evidence="6">
    <location>
        <begin position="119"/>
        <end position="148"/>
    </location>
</feature>
<dbReference type="PROSITE" id="PS50985">
    <property type="entry name" value="GRAS"/>
    <property type="match status" value="1"/>
</dbReference>
<feature type="compositionally biased region" description="Polar residues" evidence="6">
    <location>
        <begin position="206"/>
        <end position="221"/>
    </location>
</feature>
<feature type="compositionally biased region" description="Basic and acidic residues" evidence="6">
    <location>
        <begin position="226"/>
        <end position="239"/>
    </location>
</feature>
<dbReference type="EMBL" id="JBEDUW010000003">
    <property type="protein sequence ID" value="KAK9940566.1"/>
    <property type="molecule type" value="Genomic_DNA"/>
</dbReference>
<sequence>MDTLLEEFPNSMDKFRFDQNSIPSFPTQNHVDQFEVHHEFTNPSFFPANSYPPSYSSPSSSGLSSEGLYSPDTSDSNTILRFISEMLMEEEDLENKPCMLQDCLALRAAEKSLYDVLVQEDPSSTSQNLTSTYRNVESPDDGSNHSSCSSIAASNWVDSDFDCVQEVLDTEIPNPFLSNGKGGRPDLESKSSFSADSRQLADDESFSPNKDVSNSTDGSSSKKNRHREDGGYLDEERSNKQSAVYEDDTEPVDMFDQVLLCQGDKPKSVIQVSELKEGNGKLQQRNGKPKGSKGKKTGKKKPDDNREVVDLQTLLTQCAQAVASYDKRNATEQLKLIRQHSSPYGDGTQRLAHYLANGLEERLNAAVPLYKSGCLSKSDMSAADILKAYQTYITACPFKKMSNIYANRAIGKLAEKETRLHIIDFGILYGYQWPCLIQALSKRPGGPPMIRITGIEFPQSGFRPSEGVEESGRRLANYCKRINVPFEYNGIAKNWETIRYEDIKIDRNEVTVVNCLYRLKNLPDDMVIDSPRDTVLKLIRRINPDIFIHGVVNGNYNAPFFDTRFREALYHFSSLFDMFEETLPREDRQRLLFEQEVFGRDLINVVACEGSMRLERPETYKQWQIRNIRAGFKQLPINQEILKQVRTMVKSDYHKDFAVDEDGKWVLQGWKGRIIHAISYWKSA</sequence>
<feature type="region of interest" description="VHIID" evidence="5">
    <location>
        <begin position="389"/>
        <end position="454"/>
    </location>
</feature>
<comment type="similarity">
    <text evidence="5">Belongs to the GRAS family.</text>
</comment>
<evidence type="ECO:0000313" key="8">
    <source>
        <dbReference type="Proteomes" id="UP001457282"/>
    </source>
</evidence>
<keyword evidence="8" id="KW-1185">Reference proteome</keyword>
<organism evidence="7 8">
    <name type="scientific">Rubus argutus</name>
    <name type="common">Southern blackberry</name>
    <dbReference type="NCBI Taxonomy" id="59490"/>
    <lineage>
        <taxon>Eukaryota</taxon>
        <taxon>Viridiplantae</taxon>
        <taxon>Streptophyta</taxon>
        <taxon>Embryophyta</taxon>
        <taxon>Tracheophyta</taxon>
        <taxon>Spermatophyta</taxon>
        <taxon>Magnoliopsida</taxon>
        <taxon>eudicotyledons</taxon>
        <taxon>Gunneridae</taxon>
        <taxon>Pentapetalae</taxon>
        <taxon>rosids</taxon>
        <taxon>fabids</taxon>
        <taxon>Rosales</taxon>
        <taxon>Rosaceae</taxon>
        <taxon>Rosoideae</taxon>
        <taxon>Rosoideae incertae sedis</taxon>
        <taxon>Rubus</taxon>
    </lineage>
</organism>
<evidence type="ECO:0000256" key="1">
    <source>
        <dbReference type="ARBA" id="ARBA00004123"/>
    </source>
</evidence>
<evidence type="ECO:0000313" key="7">
    <source>
        <dbReference type="EMBL" id="KAK9940566.1"/>
    </source>
</evidence>
<feature type="region of interest" description="Disordered" evidence="6">
    <location>
        <begin position="172"/>
        <end position="249"/>
    </location>
</feature>
<evidence type="ECO:0000256" key="6">
    <source>
        <dbReference type="SAM" id="MobiDB-lite"/>
    </source>
</evidence>
<keyword evidence="2" id="KW-0805">Transcription regulation</keyword>
<dbReference type="GO" id="GO:0005634">
    <property type="term" value="C:nucleus"/>
    <property type="evidence" value="ECO:0007669"/>
    <property type="project" value="UniProtKB-SubCell"/>
</dbReference>
<feature type="region of interest" description="Disordered" evidence="6">
    <location>
        <begin position="275"/>
        <end position="306"/>
    </location>
</feature>
<reference evidence="7 8" key="1">
    <citation type="journal article" date="2023" name="G3 (Bethesda)">
        <title>A chromosome-length genome assembly and annotation of blackberry (Rubus argutus, cv. 'Hillquist').</title>
        <authorList>
            <person name="Bruna T."/>
            <person name="Aryal R."/>
            <person name="Dudchenko O."/>
            <person name="Sargent D.J."/>
            <person name="Mead D."/>
            <person name="Buti M."/>
            <person name="Cavallini A."/>
            <person name="Hytonen T."/>
            <person name="Andres J."/>
            <person name="Pham M."/>
            <person name="Weisz D."/>
            <person name="Mascagni F."/>
            <person name="Usai G."/>
            <person name="Natali L."/>
            <person name="Bassil N."/>
            <person name="Fernandez G.E."/>
            <person name="Lomsadze A."/>
            <person name="Armour M."/>
            <person name="Olukolu B."/>
            <person name="Poorten T."/>
            <person name="Britton C."/>
            <person name="Davik J."/>
            <person name="Ashrafi H."/>
            <person name="Aiden E.L."/>
            <person name="Borodovsky M."/>
            <person name="Worthington M."/>
        </authorList>
    </citation>
    <scope>NUCLEOTIDE SEQUENCE [LARGE SCALE GENOMIC DNA]</scope>
    <source>
        <strain evidence="7">PI 553951</strain>
    </source>
</reference>
<evidence type="ECO:0000256" key="4">
    <source>
        <dbReference type="ARBA" id="ARBA00023242"/>
    </source>
</evidence>
<comment type="caution">
    <text evidence="7">The sequence shown here is derived from an EMBL/GenBank/DDBJ whole genome shotgun (WGS) entry which is preliminary data.</text>
</comment>
<protein>
    <submittedName>
        <fullName evidence="7">Uncharacterized protein</fullName>
    </submittedName>
</protein>